<protein>
    <submittedName>
        <fullName evidence="2">Uncharacterized protein</fullName>
    </submittedName>
</protein>
<accession>A0A1I0TEL3</accession>
<proteinExistence type="predicted"/>
<gene>
    <name evidence="2" type="ORF">SAMN04488511_10913</name>
</gene>
<keyword evidence="3" id="KW-1185">Reference proteome</keyword>
<keyword evidence="1" id="KW-0472">Membrane</keyword>
<keyword evidence="1" id="KW-0812">Transmembrane</keyword>
<dbReference type="AlphaFoldDB" id="A0A1I0TEL3"/>
<name>A0A1I0TEL3_9SPHI</name>
<sequence>MKSTTKYLISNYIAVFIFIILAAPYIVAMDGIASDMIASIHVSEDDKVLMYTEIELLKQLATELETNPDFWINLYAPPVLEPVPATGFLKTASLMSVGTTSGPVRYATSPRQGCKIDTRGVLASAVVGGFWSAIASAKVGAVAGTVTVPGIGTVTGAVSGFMAGFAFGFTTGAVTGVIGSLLLTCGR</sequence>
<dbReference type="RefSeq" id="WP_090983844.1">
    <property type="nucleotide sequence ID" value="NZ_FOJM01000009.1"/>
</dbReference>
<evidence type="ECO:0000313" key="3">
    <source>
        <dbReference type="Proteomes" id="UP000198836"/>
    </source>
</evidence>
<dbReference type="EMBL" id="FOJM01000009">
    <property type="protein sequence ID" value="SFA50205.1"/>
    <property type="molecule type" value="Genomic_DNA"/>
</dbReference>
<reference evidence="3" key="1">
    <citation type="submission" date="2016-10" db="EMBL/GenBank/DDBJ databases">
        <authorList>
            <person name="Varghese N."/>
            <person name="Submissions S."/>
        </authorList>
    </citation>
    <scope>NUCLEOTIDE SEQUENCE [LARGE SCALE GENOMIC DNA]</scope>
    <source>
        <strain evidence="3">DSM 18130</strain>
    </source>
</reference>
<evidence type="ECO:0000256" key="1">
    <source>
        <dbReference type="SAM" id="Phobius"/>
    </source>
</evidence>
<dbReference type="OrthoDB" id="10015588at2"/>
<dbReference type="Proteomes" id="UP000198836">
    <property type="component" value="Unassembled WGS sequence"/>
</dbReference>
<organism evidence="2 3">
    <name type="scientific">Pedobacter suwonensis</name>
    <dbReference type="NCBI Taxonomy" id="332999"/>
    <lineage>
        <taxon>Bacteria</taxon>
        <taxon>Pseudomonadati</taxon>
        <taxon>Bacteroidota</taxon>
        <taxon>Sphingobacteriia</taxon>
        <taxon>Sphingobacteriales</taxon>
        <taxon>Sphingobacteriaceae</taxon>
        <taxon>Pedobacter</taxon>
    </lineage>
</organism>
<keyword evidence="1" id="KW-1133">Transmembrane helix</keyword>
<feature type="transmembrane region" description="Helical" evidence="1">
    <location>
        <begin position="12"/>
        <end position="33"/>
    </location>
</feature>
<feature type="transmembrane region" description="Helical" evidence="1">
    <location>
        <begin position="161"/>
        <end position="183"/>
    </location>
</feature>
<evidence type="ECO:0000313" key="2">
    <source>
        <dbReference type="EMBL" id="SFA50205.1"/>
    </source>
</evidence>